<sequence length="165" mass="18239">MSSQFATMQIQMTLLKSAIRSKLLSSRRKIKKVASSSRRSVLSTSVHGERLKARKSAMKLSSVQLLKLLRADLSSISDFVASCQHHSSKCVASAISHHILASRLKLALSNSTRIAITLFFHVAHSLSRHSQNHVQLSLTSYKRVKFVQALSHLSLTLVHSLTLVA</sequence>
<evidence type="ECO:0000313" key="1">
    <source>
        <dbReference type="EMBL" id="CAB4886021.1"/>
    </source>
</evidence>
<dbReference type="AlphaFoldDB" id="A0A6J7EUM3"/>
<dbReference type="EMBL" id="CAFBLZ010000054">
    <property type="protein sequence ID" value="CAB4886021.1"/>
    <property type="molecule type" value="Genomic_DNA"/>
</dbReference>
<protein>
    <submittedName>
        <fullName evidence="1">Unannotated protein</fullName>
    </submittedName>
</protein>
<name>A0A6J7EUM3_9ZZZZ</name>
<accession>A0A6J7EUM3</accession>
<gene>
    <name evidence="1" type="ORF">UFOPK3482_00724</name>
</gene>
<proteinExistence type="predicted"/>
<reference evidence="1" key="1">
    <citation type="submission" date="2020-05" db="EMBL/GenBank/DDBJ databases">
        <authorList>
            <person name="Chiriac C."/>
            <person name="Salcher M."/>
            <person name="Ghai R."/>
            <person name="Kavagutti S V."/>
        </authorList>
    </citation>
    <scope>NUCLEOTIDE SEQUENCE</scope>
</reference>
<organism evidence="1">
    <name type="scientific">freshwater metagenome</name>
    <dbReference type="NCBI Taxonomy" id="449393"/>
    <lineage>
        <taxon>unclassified sequences</taxon>
        <taxon>metagenomes</taxon>
        <taxon>ecological metagenomes</taxon>
    </lineage>
</organism>